<protein>
    <submittedName>
        <fullName evidence="1">Uncharacterized protein</fullName>
    </submittedName>
</protein>
<accession>A0A6C0BP47</accession>
<proteinExistence type="predicted"/>
<reference evidence="1" key="1">
    <citation type="journal article" date="2020" name="Nature">
        <title>Giant virus diversity and host interactions through global metagenomics.</title>
        <authorList>
            <person name="Schulz F."/>
            <person name="Roux S."/>
            <person name="Paez-Espino D."/>
            <person name="Jungbluth S."/>
            <person name="Walsh D.A."/>
            <person name="Denef V.J."/>
            <person name="McMahon K.D."/>
            <person name="Konstantinidis K.T."/>
            <person name="Eloe-Fadrosh E.A."/>
            <person name="Kyrpides N.C."/>
            <person name="Woyke T."/>
        </authorList>
    </citation>
    <scope>NUCLEOTIDE SEQUENCE</scope>
    <source>
        <strain evidence="1">GVMAG-M-3300017989-17</strain>
    </source>
</reference>
<evidence type="ECO:0000313" key="1">
    <source>
        <dbReference type="EMBL" id="QHS93379.1"/>
    </source>
</evidence>
<sequence length="119" mass="13934">MGNSTSSLKRRIEKQFDLLHVQFERNLISCENLSLAREIFYSRTHLGRIQAELIPKMLSDVRRRRLVALGGDPYKEILKLNTLISKYINSTKGGRDFGRENKQLKSEIEKLRNFEPEKI</sequence>
<organism evidence="1">
    <name type="scientific">viral metagenome</name>
    <dbReference type="NCBI Taxonomy" id="1070528"/>
    <lineage>
        <taxon>unclassified sequences</taxon>
        <taxon>metagenomes</taxon>
        <taxon>organismal metagenomes</taxon>
    </lineage>
</organism>
<dbReference type="AlphaFoldDB" id="A0A6C0BP47"/>
<name>A0A6C0BP47_9ZZZZ</name>
<dbReference type="EMBL" id="MN739203">
    <property type="protein sequence ID" value="QHS93379.1"/>
    <property type="molecule type" value="Genomic_DNA"/>
</dbReference>